<sequence>MPRDEGDSKAEVEMQQKNDSQAIELVMSPDGSDEELEELEEIGSTHAVPWLPYLLKHLIIMVLGGGVLAVPIIVMTTTGRVDFVKAIHQNDPAGADHEAYRAVRFFSWASAMVFIVTFVSFIVSILPRFVIHVTRILSIGKLELVKQYLEFYTALVTTIKVAFSVAISFGLWCFSFPHSVEWDPSVHAQDWSMVFFRILLCLVILVSFITLEKIFLQLIAVRFHRTAYRQRLGEANYATFVLDSLNKARRRGTQPPAKRNDDANNTRISFVASKGMQELGSSVRNMSSNNVKPKTAYTSIYNNLNKNVFDRRYDDNTDLHSRNEAQKLARKLFASLQGHRNYLKVQDFYPLFSTQDEANKAFEYFDKDGNGDISRREMREQIMKIYKERKDLTLALRDTSQAVGKLDSILLIIFVIISGFTSSVVFGKDLYATLIPFGTFFLGLSFIFGDSAKELFQSIIFLFVMHPYDAGDRVYIESDNLLVEKVGLLGTKFTHINGQSTYIPHMILMKKIIYNIRRSTSQAEQIDFQIDFDTPKEKIFALKERINQYLFEEESRDFYSEILMGLSEIIDSNKLNMFFWLEYKGNWQNGGKRWARKTRFMIALREICKDLDMQYSLLPQKIEHLNPPPYNMPPHTH</sequence>
<proteinExistence type="predicted"/>
<gene>
    <name evidence="1" type="ORF">DSO57_1011909</name>
</gene>
<keyword evidence="2" id="KW-1185">Reference proteome</keyword>
<protein>
    <submittedName>
        <fullName evidence="1">Uncharacterized protein</fullName>
    </submittedName>
</protein>
<evidence type="ECO:0000313" key="2">
    <source>
        <dbReference type="Proteomes" id="UP001165960"/>
    </source>
</evidence>
<dbReference type="Proteomes" id="UP001165960">
    <property type="component" value="Unassembled WGS sequence"/>
</dbReference>
<name>A0ACC2SJ14_9FUNG</name>
<evidence type="ECO:0000313" key="1">
    <source>
        <dbReference type="EMBL" id="KAJ9062335.1"/>
    </source>
</evidence>
<organism evidence="1 2">
    <name type="scientific">Entomophthora muscae</name>
    <dbReference type="NCBI Taxonomy" id="34485"/>
    <lineage>
        <taxon>Eukaryota</taxon>
        <taxon>Fungi</taxon>
        <taxon>Fungi incertae sedis</taxon>
        <taxon>Zoopagomycota</taxon>
        <taxon>Entomophthoromycotina</taxon>
        <taxon>Entomophthoromycetes</taxon>
        <taxon>Entomophthorales</taxon>
        <taxon>Entomophthoraceae</taxon>
        <taxon>Entomophthora</taxon>
    </lineage>
</organism>
<reference evidence="1" key="1">
    <citation type="submission" date="2022-04" db="EMBL/GenBank/DDBJ databases">
        <title>Genome of the entomopathogenic fungus Entomophthora muscae.</title>
        <authorList>
            <person name="Elya C."/>
            <person name="Lovett B.R."/>
            <person name="Lee E."/>
            <person name="Macias A.M."/>
            <person name="Hajek A.E."/>
            <person name="De Bivort B.L."/>
            <person name="Kasson M.T."/>
            <person name="De Fine Licht H.H."/>
            <person name="Stajich J.E."/>
        </authorList>
    </citation>
    <scope>NUCLEOTIDE SEQUENCE</scope>
    <source>
        <strain evidence="1">Berkeley</strain>
    </source>
</reference>
<accession>A0ACC2SJ14</accession>
<dbReference type="EMBL" id="QTSX02005012">
    <property type="protein sequence ID" value="KAJ9062335.1"/>
    <property type="molecule type" value="Genomic_DNA"/>
</dbReference>
<comment type="caution">
    <text evidence="1">The sequence shown here is derived from an EMBL/GenBank/DDBJ whole genome shotgun (WGS) entry which is preliminary data.</text>
</comment>